<feature type="active site" description="Proton acceptor" evidence="1">
    <location>
        <position position="185"/>
    </location>
</feature>
<dbReference type="Pfam" id="PF00302">
    <property type="entry name" value="CAT"/>
    <property type="match status" value="1"/>
</dbReference>
<dbReference type="EMBL" id="CP049886">
    <property type="protein sequence ID" value="QIL46632.1"/>
    <property type="molecule type" value="Genomic_DNA"/>
</dbReference>
<gene>
    <name evidence="2" type="ORF">G7081_05845</name>
</gene>
<dbReference type="KEGG" id="vah:G7081_05845"/>
<dbReference type="InterPro" id="IPR023213">
    <property type="entry name" value="CAT-like_dom_sf"/>
</dbReference>
<keyword evidence="2" id="KW-0808">Transferase</keyword>
<keyword evidence="3" id="KW-1185">Reference proteome</keyword>
<dbReference type="PIRSF" id="PIRSF000440">
    <property type="entry name" value="CAT"/>
    <property type="match status" value="1"/>
</dbReference>
<dbReference type="InterPro" id="IPR001707">
    <property type="entry name" value="Cmp_AcTrfase"/>
</dbReference>
<dbReference type="SMART" id="SM01059">
    <property type="entry name" value="CAT"/>
    <property type="match status" value="1"/>
</dbReference>
<proteinExistence type="predicted"/>
<dbReference type="SUPFAM" id="SSF52777">
    <property type="entry name" value="CoA-dependent acyltransferases"/>
    <property type="match status" value="1"/>
</dbReference>
<dbReference type="RefSeq" id="WP_166008020.1">
    <property type="nucleotide sequence ID" value="NZ_CP049886.1"/>
</dbReference>
<dbReference type="Proteomes" id="UP000500890">
    <property type="component" value="Chromosome"/>
</dbReference>
<dbReference type="GO" id="GO:0008811">
    <property type="term" value="F:chloramphenicol O-acetyltransferase activity"/>
    <property type="evidence" value="ECO:0007669"/>
    <property type="project" value="InterPro"/>
</dbReference>
<dbReference type="AlphaFoldDB" id="A0A6G8ANW1"/>
<dbReference type="Gene3D" id="3.30.559.10">
    <property type="entry name" value="Chloramphenicol acetyltransferase-like domain"/>
    <property type="match status" value="1"/>
</dbReference>
<organism evidence="2 3">
    <name type="scientific">Vagococcus coleopterorum</name>
    <dbReference type="NCBI Taxonomy" id="2714946"/>
    <lineage>
        <taxon>Bacteria</taxon>
        <taxon>Bacillati</taxon>
        <taxon>Bacillota</taxon>
        <taxon>Bacilli</taxon>
        <taxon>Lactobacillales</taxon>
        <taxon>Enterococcaceae</taxon>
        <taxon>Vagococcus</taxon>
    </lineage>
</organism>
<dbReference type="PANTHER" id="PTHR38474">
    <property type="entry name" value="SLR0299 PROTEIN"/>
    <property type="match status" value="1"/>
</dbReference>
<reference evidence="2 3" key="1">
    <citation type="submission" date="2020-03" db="EMBL/GenBank/DDBJ databases">
        <title>Vagococcus sp. nov., isolated from beetles.</title>
        <authorList>
            <person name="Hyun D.-W."/>
            <person name="Bae J.-W."/>
        </authorList>
    </citation>
    <scope>NUCLEOTIDE SEQUENCE [LARGE SCALE GENOMIC DNA]</scope>
    <source>
        <strain evidence="2 3">HDW17A</strain>
    </source>
</reference>
<evidence type="ECO:0000313" key="3">
    <source>
        <dbReference type="Proteomes" id="UP000500890"/>
    </source>
</evidence>
<accession>A0A6G8ANW1</accession>
<evidence type="ECO:0000313" key="2">
    <source>
        <dbReference type="EMBL" id="QIL46632.1"/>
    </source>
</evidence>
<evidence type="ECO:0000256" key="1">
    <source>
        <dbReference type="PIRSR" id="PIRSR000440-1"/>
    </source>
</evidence>
<protein>
    <submittedName>
        <fullName evidence="2">Chloramphenicol acetyltransferase</fullName>
    </submittedName>
</protein>
<sequence>MKVIDQELWARKEHFKVLSGRDVPFYCITADVDVTNLKEYCKNQNISFYYALVYLATDALNNTENFRYKIQGDNVILYDELIPSFTDLEPGSDLYKGVTLKKVGDIKEFCHAASVESNQQTEYFPNIPFPLDQLIHFSMVPWINFTGFKNQFYIDKDDSIPKVTFGKYINKEGRLQMPLNIEVNHRLVDGIHLGKFFNDLQMRIADLS</sequence>
<name>A0A6G8ANW1_9ENTE</name>
<dbReference type="PANTHER" id="PTHR38474:SF1">
    <property type="entry name" value="SLR0299 PROTEIN"/>
    <property type="match status" value="1"/>
</dbReference>